<feature type="non-terminal residue" evidence="2">
    <location>
        <position position="67"/>
    </location>
</feature>
<feature type="compositionally biased region" description="Basic residues" evidence="1">
    <location>
        <begin position="8"/>
        <end position="20"/>
    </location>
</feature>
<sequence length="67" mass="8056">ARPFCGRGRLRSFRHPRPRHLPAAPPVRHRHAPCLRQRHPRPRGRRAHRRHPRPRRPRPRLARTSAV</sequence>
<organism evidence="2">
    <name type="scientific">uncultured Chloroflexota bacterium</name>
    <dbReference type="NCBI Taxonomy" id="166587"/>
    <lineage>
        <taxon>Bacteria</taxon>
        <taxon>Bacillati</taxon>
        <taxon>Chloroflexota</taxon>
        <taxon>environmental samples</taxon>
    </lineage>
</organism>
<protein>
    <submittedName>
        <fullName evidence="2">N-acyl-D-amino-acid deacylase</fullName>
        <ecNumber evidence="2">3.5.1.81</ecNumber>
    </submittedName>
</protein>
<keyword evidence="2" id="KW-0378">Hydrolase</keyword>
<feature type="compositionally biased region" description="Basic residues" evidence="1">
    <location>
        <begin position="27"/>
        <end position="61"/>
    </location>
</feature>
<proteinExistence type="predicted"/>
<evidence type="ECO:0000256" key="1">
    <source>
        <dbReference type="SAM" id="MobiDB-lite"/>
    </source>
</evidence>
<evidence type="ECO:0000313" key="2">
    <source>
        <dbReference type="EMBL" id="CAA9259454.1"/>
    </source>
</evidence>
<dbReference type="EMBL" id="CADCTC010000150">
    <property type="protein sequence ID" value="CAA9259454.1"/>
    <property type="molecule type" value="Genomic_DNA"/>
</dbReference>
<gene>
    <name evidence="2" type="ORF">AVDCRST_MAG77-2499</name>
</gene>
<dbReference type="AlphaFoldDB" id="A0A6J4IR93"/>
<name>A0A6J4IR93_9CHLR</name>
<dbReference type="EC" id="3.5.1.81" evidence="2"/>
<reference evidence="2" key="1">
    <citation type="submission" date="2020-02" db="EMBL/GenBank/DDBJ databases">
        <authorList>
            <person name="Meier V. D."/>
        </authorList>
    </citation>
    <scope>NUCLEOTIDE SEQUENCE</scope>
    <source>
        <strain evidence="2">AVDCRST_MAG77</strain>
    </source>
</reference>
<dbReference type="GO" id="GO:0047420">
    <property type="term" value="F:N-acyl-D-amino-acid deacylase activity"/>
    <property type="evidence" value="ECO:0007669"/>
    <property type="project" value="UniProtKB-EC"/>
</dbReference>
<feature type="region of interest" description="Disordered" evidence="1">
    <location>
        <begin position="1"/>
        <end position="67"/>
    </location>
</feature>
<feature type="non-terminal residue" evidence="2">
    <location>
        <position position="1"/>
    </location>
</feature>
<accession>A0A6J4IR93</accession>